<evidence type="ECO:0000256" key="7">
    <source>
        <dbReference type="ARBA" id="ARBA00023242"/>
    </source>
</evidence>
<dbReference type="Proteomes" id="UP000014480">
    <property type="component" value="Unassembled WGS sequence"/>
</dbReference>
<evidence type="ECO:0000256" key="3">
    <source>
        <dbReference type="ARBA" id="ARBA00022771"/>
    </source>
</evidence>
<dbReference type="OrthoDB" id="4849325at2759"/>
<evidence type="ECO:0000313" key="10">
    <source>
        <dbReference type="Proteomes" id="UP000014480"/>
    </source>
</evidence>
<dbReference type="GO" id="GO:0008270">
    <property type="term" value="F:zinc ion binding"/>
    <property type="evidence" value="ECO:0007669"/>
    <property type="project" value="UniProtKB-KW"/>
</dbReference>
<feature type="domain" description="C2H2-type" evidence="8">
    <location>
        <begin position="208"/>
        <end position="231"/>
    </location>
</feature>
<organism evidence="9 10">
    <name type="scientific">Colletotrichum orbiculare (strain 104-T / ATCC 96160 / CBS 514.97 / LARS 414 / MAFF 240422)</name>
    <name type="common">Cucumber anthracnose fungus</name>
    <name type="synonym">Colletotrichum lagenarium</name>
    <dbReference type="NCBI Taxonomy" id="1213857"/>
    <lineage>
        <taxon>Eukaryota</taxon>
        <taxon>Fungi</taxon>
        <taxon>Dikarya</taxon>
        <taxon>Ascomycota</taxon>
        <taxon>Pezizomycotina</taxon>
        <taxon>Sordariomycetes</taxon>
        <taxon>Hypocreomycetidae</taxon>
        <taxon>Glomerellales</taxon>
        <taxon>Glomerellaceae</taxon>
        <taxon>Colletotrichum</taxon>
        <taxon>Colletotrichum orbiculare species complex</taxon>
    </lineage>
</organism>
<evidence type="ECO:0000256" key="1">
    <source>
        <dbReference type="ARBA" id="ARBA00004123"/>
    </source>
</evidence>
<evidence type="ECO:0000256" key="4">
    <source>
        <dbReference type="ARBA" id="ARBA00022833"/>
    </source>
</evidence>
<keyword evidence="3" id="KW-0863">Zinc-finger</keyword>
<dbReference type="GO" id="GO:0006357">
    <property type="term" value="P:regulation of transcription by RNA polymerase II"/>
    <property type="evidence" value="ECO:0007669"/>
    <property type="project" value="TreeGrafter"/>
</dbReference>
<keyword evidence="5" id="KW-0805">Transcription regulation</keyword>
<keyword evidence="7" id="KW-0539">Nucleus</keyword>
<dbReference type="SMART" id="SM00355">
    <property type="entry name" value="ZnF_C2H2"/>
    <property type="match status" value="3"/>
</dbReference>
<comment type="caution">
    <text evidence="9">The sequence shown here is derived from an EMBL/GenBank/DDBJ whole genome shotgun (WGS) entry which is preliminary data.</text>
</comment>
<comment type="subcellular location">
    <subcellularLocation>
        <location evidence="1">Nucleus</location>
    </subcellularLocation>
</comment>
<accession>A0A484FFU5</accession>
<dbReference type="InterPro" id="IPR051061">
    <property type="entry name" value="Zinc_finger_trans_reg"/>
</dbReference>
<keyword evidence="4" id="KW-0862">Zinc</keyword>
<evidence type="ECO:0000256" key="5">
    <source>
        <dbReference type="ARBA" id="ARBA00023015"/>
    </source>
</evidence>
<dbReference type="GO" id="GO:0005634">
    <property type="term" value="C:nucleus"/>
    <property type="evidence" value="ECO:0007669"/>
    <property type="project" value="UniProtKB-SubCell"/>
</dbReference>
<gene>
    <name evidence="9" type="ORF">Cob_v010676</name>
</gene>
<dbReference type="Gene3D" id="3.30.160.60">
    <property type="entry name" value="Classic Zinc Finger"/>
    <property type="match status" value="1"/>
</dbReference>
<sequence length="242" mass="26920">MCVSQLARCLSPCLGLRPTHSTLGLFRSDPRNQPDTMVSGRREGLRAGAQDPVLCVSDGDGEGLVTFDIDISVSLRETSADNVSWNGQYALDLNETIDPALLQMQPTPGGMIAVEVSGFEEDEVVVSEVASDASLQSSDSSVCDARFSRPCDLKRHVRIRHEPQVSCPVRGCILKFPFNKDMYRHVRNRHTSYAANPRNGIPRDGGACPYAGCLNRCTRRDNLKRHIDEKHKDKRRAQRVER</sequence>
<dbReference type="STRING" id="1213857.A0A484FFU5"/>
<reference evidence="10" key="1">
    <citation type="journal article" date="2013" name="New Phytol.">
        <title>Comparative genomic and transcriptomic analyses reveal the hemibiotrophic stage shift of Colletotrichum fungi.</title>
        <authorList>
            <person name="Gan P."/>
            <person name="Ikeda K."/>
            <person name="Irieda H."/>
            <person name="Narusaka M."/>
            <person name="O'Connell R.J."/>
            <person name="Narusaka Y."/>
            <person name="Takano Y."/>
            <person name="Kubo Y."/>
            <person name="Shirasu K."/>
        </authorList>
    </citation>
    <scope>NUCLEOTIDE SEQUENCE [LARGE SCALE GENOMIC DNA]</scope>
    <source>
        <strain evidence="10">104-T / ATCC 96160 / CBS 514.97 / LARS 414 / MAFF 240422</strain>
    </source>
</reference>
<evidence type="ECO:0000256" key="6">
    <source>
        <dbReference type="ARBA" id="ARBA00023163"/>
    </source>
</evidence>
<reference evidence="10" key="2">
    <citation type="journal article" date="2019" name="Mol. Plant Microbe Interact.">
        <title>Genome sequence resources for four phytopathogenic fungi from the Colletotrichum orbiculare species complex.</title>
        <authorList>
            <person name="Gan P."/>
            <person name="Tsushima A."/>
            <person name="Narusaka M."/>
            <person name="Narusaka Y."/>
            <person name="Takano Y."/>
            <person name="Kubo Y."/>
            <person name="Shirasu K."/>
        </authorList>
    </citation>
    <scope>GENOME REANNOTATION</scope>
    <source>
        <strain evidence="10">104-T / ATCC 96160 / CBS 514.97 / LARS 414 / MAFF 240422</strain>
    </source>
</reference>
<dbReference type="InterPro" id="IPR013087">
    <property type="entry name" value="Znf_C2H2_type"/>
</dbReference>
<evidence type="ECO:0000259" key="8">
    <source>
        <dbReference type="PROSITE" id="PS00028"/>
    </source>
</evidence>
<protein>
    <recommendedName>
        <fullName evidence="8">C2H2-type domain-containing protein</fullName>
    </recommendedName>
</protein>
<dbReference type="AlphaFoldDB" id="A0A484FFU5"/>
<feature type="domain" description="C2H2-type" evidence="8">
    <location>
        <begin position="167"/>
        <end position="190"/>
    </location>
</feature>
<name>A0A484FFU5_COLOR</name>
<evidence type="ECO:0000313" key="9">
    <source>
        <dbReference type="EMBL" id="TDZ16435.1"/>
    </source>
</evidence>
<dbReference type="EMBL" id="AMCV02000035">
    <property type="protein sequence ID" value="TDZ16435.1"/>
    <property type="molecule type" value="Genomic_DNA"/>
</dbReference>
<dbReference type="PANTHER" id="PTHR46179">
    <property type="entry name" value="ZINC FINGER PROTEIN"/>
    <property type="match status" value="1"/>
</dbReference>
<proteinExistence type="predicted"/>
<keyword evidence="6" id="KW-0804">Transcription</keyword>
<evidence type="ECO:0000256" key="2">
    <source>
        <dbReference type="ARBA" id="ARBA00022723"/>
    </source>
</evidence>
<dbReference type="PANTHER" id="PTHR46179:SF13">
    <property type="entry name" value="C2H2-TYPE DOMAIN-CONTAINING PROTEIN"/>
    <property type="match status" value="1"/>
</dbReference>
<keyword evidence="10" id="KW-1185">Reference proteome</keyword>
<keyword evidence="2" id="KW-0479">Metal-binding</keyword>
<dbReference type="PROSITE" id="PS00028">
    <property type="entry name" value="ZINC_FINGER_C2H2_1"/>
    <property type="match status" value="2"/>
</dbReference>